<feature type="region of interest" description="Disordered" evidence="11">
    <location>
        <begin position="195"/>
        <end position="234"/>
    </location>
</feature>
<evidence type="ECO:0000256" key="6">
    <source>
        <dbReference type="ARBA" id="ARBA00022490"/>
    </source>
</evidence>
<dbReference type="GO" id="GO:0003682">
    <property type="term" value="F:chromatin binding"/>
    <property type="evidence" value="ECO:0007669"/>
    <property type="project" value="TreeGrafter"/>
</dbReference>
<dbReference type="InterPro" id="IPR022816">
    <property type="entry name" value="Condensin_barren_su2"/>
</dbReference>
<dbReference type="GO" id="GO:0000796">
    <property type="term" value="C:condensin complex"/>
    <property type="evidence" value="ECO:0007669"/>
    <property type="project" value="InterPro"/>
</dbReference>
<evidence type="ECO:0000256" key="8">
    <source>
        <dbReference type="ARBA" id="ARBA00022776"/>
    </source>
</evidence>
<keyword evidence="13" id="KW-1185">Reference proteome</keyword>
<keyword evidence="7" id="KW-0132">Cell division</keyword>
<organism evidence="12 13">
    <name type="scientific">Galdieria yellowstonensis</name>
    <dbReference type="NCBI Taxonomy" id="3028027"/>
    <lineage>
        <taxon>Eukaryota</taxon>
        <taxon>Rhodophyta</taxon>
        <taxon>Bangiophyceae</taxon>
        <taxon>Galdieriales</taxon>
        <taxon>Galdieriaceae</taxon>
        <taxon>Galdieria</taxon>
    </lineage>
</organism>
<sequence>MEQTLLQETSSWTTPKNDTKTRRRLSSFFKNSPSLSAPSKTPEHAQASVATVTTTSMNTPLRFNDDEAEKQAARKAKRNQLLFSSSKELATNHNDNWEEKLDPRQLAQLYSTTIKLCRDNKINAKNSWSLALIDHLRSLVVSGEIRAEDVPSEETEEPSEANFQLAGVTLDASTKIYSYRVDSVHTSAYSVLGDLTRTGRTPQDNESIEDEDSEEPTNEMSTAKRKQTKSRTQGECTLEKNVDNISVKSYDVEHMLDPLFQVISRAIHNGETSHSLLHVLKLSHEPCKDGACHLVFDSQRPFFASSQNGSVGMHPPKKYRESCHFIKKSLQSHPDWLSMEVDDWDCICPEMKQCFRNVFQRAVDQENQRPKNKSAENPEMLRNETPEWTPIDYSSVHLDSHDGLESWNEEWALLEARWTNPHGELFPLEETSGMEEEERKQWIADMFAHGADMFQVEEMLHGEANTQWNDNKLQSLLSLSWAGPTHWKFFSNGRNATATFSNEPQKGERKTEKRSRSKVDKLLEFSEPVEDVDFCTAFSQPKNPSSILLSNASWSKDEDSANLLPPDLHYQPSDLFRLFLKPTYLLKNTNGTSRNRLDWDTEDLDEGIRYGSIGNEQEEEMNSACVGMRSSFAGDSAVPTGNGEEEWEFVEQPYKVEKVDIPFATMAKNVDIRQLKQDMWRIISEHGFSSTDSSNTCKSFSLRQLVNILFEQYNEHDKKEITPPYLFICLLHLANEKGLFLRELEDMSDICMEPFS</sequence>
<feature type="compositionally biased region" description="Low complexity" evidence="11">
    <location>
        <begin position="47"/>
        <end position="56"/>
    </location>
</feature>
<comment type="subcellular location">
    <subcellularLocation>
        <location evidence="1">Chromosome</location>
    </subcellularLocation>
    <subcellularLocation>
        <location evidence="2">Cytoplasm</location>
    </subcellularLocation>
</comment>
<evidence type="ECO:0000256" key="3">
    <source>
        <dbReference type="ARBA" id="ARBA00009471"/>
    </source>
</evidence>
<keyword evidence="9" id="KW-0226">DNA condensation</keyword>
<dbReference type="GO" id="GO:0007076">
    <property type="term" value="P:mitotic chromosome condensation"/>
    <property type="evidence" value="ECO:0007669"/>
    <property type="project" value="InterPro"/>
</dbReference>
<dbReference type="GO" id="GO:0005737">
    <property type="term" value="C:cytoplasm"/>
    <property type="evidence" value="ECO:0007669"/>
    <property type="project" value="UniProtKB-SubCell"/>
</dbReference>
<feature type="compositionally biased region" description="Basic and acidic residues" evidence="11">
    <location>
        <begin position="365"/>
        <end position="385"/>
    </location>
</feature>
<feature type="region of interest" description="Disordered" evidence="11">
    <location>
        <begin position="498"/>
        <end position="518"/>
    </location>
</feature>
<dbReference type="PANTHER" id="PTHR13108">
    <property type="entry name" value="CONDENSIN COMPLEX SUBUNIT 2"/>
    <property type="match status" value="1"/>
</dbReference>
<evidence type="ECO:0000313" key="13">
    <source>
        <dbReference type="Proteomes" id="UP001300502"/>
    </source>
</evidence>
<evidence type="ECO:0000256" key="10">
    <source>
        <dbReference type="ARBA" id="ARBA00023306"/>
    </source>
</evidence>
<comment type="caution">
    <text evidence="12">The sequence shown here is derived from an EMBL/GenBank/DDBJ whole genome shotgun (WGS) entry which is preliminary data.</text>
</comment>
<protein>
    <recommendedName>
        <fullName evidence="4">Condensin complex subunit 2</fullName>
    </recommendedName>
</protein>
<evidence type="ECO:0000256" key="9">
    <source>
        <dbReference type="ARBA" id="ARBA00023067"/>
    </source>
</evidence>
<keyword evidence="10" id="KW-0131">Cell cycle</keyword>
<keyword evidence="5" id="KW-0158">Chromosome</keyword>
<feature type="region of interest" description="Disordered" evidence="11">
    <location>
        <begin position="1"/>
        <end position="61"/>
    </location>
</feature>
<evidence type="ECO:0000256" key="5">
    <source>
        <dbReference type="ARBA" id="ARBA00022454"/>
    </source>
</evidence>
<evidence type="ECO:0000313" key="12">
    <source>
        <dbReference type="EMBL" id="KAK4525708.1"/>
    </source>
</evidence>
<feature type="compositionally biased region" description="Acidic residues" evidence="11">
    <location>
        <begin position="206"/>
        <end position="217"/>
    </location>
</feature>
<feature type="region of interest" description="Disordered" evidence="11">
    <location>
        <begin position="365"/>
        <end position="386"/>
    </location>
</feature>
<evidence type="ECO:0000256" key="2">
    <source>
        <dbReference type="ARBA" id="ARBA00004496"/>
    </source>
</evidence>
<evidence type="ECO:0000256" key="4">
    <source>
        <dbReference type="ARBA" id="ARBA00016065"/>
    </source>
</evidence>
<dbReference type="Proteomes" id="UP001300502">
    <property type="component" value="Unassembled WGS sequence"/>
</dbReference>
<dbReference type="PANTHER" id="PTHR13108:SF9">
    <property type="entry name" value="CONDENSIN COMPLEX SUBUNIT 2"/>
    <property type="match status" value="1"/>
</dbReference>
<proteinExistence type="inferred from homology"/>
<evidence type="ECO:0000256" key="1">
    <source>
        <dbReference type="ARBA" id="ARBA00004286"/>
    </source>
</evidence>
<reference evidence="12 13" key="1">
    <citation type="submission" date="2022-07" db="EMBL/GenBank/DDBJ databases">
        <title>Genome-wide signatures of adaptation to extreme environments.</title>
        <authorList>
            <person name="Cho C.H."/>
            <person name="Yoon H.S."/>
        </authorList>
    </citation>
    <scope>NUCLEOTIDE SEQUENCE [LARGE SCALE GENOMIC DNA]</scope>
    <source>
        <strain evidence="12 13">108.79 E11</strain>
    </source>
</reference>
<name>A0AAV9IEB4_9RHOD</name>
<gene>
    <name evidence="12" type="ORF">GAYE_SCF16G3617</name>
</gene>
<dbReference type="Pfam" id="PF05786">
    <property type="entry name" value="Cnd2"/>
    <property type="match status" value="2"/>
</dbReference>
<evidence type="ECO:0000256" key="11">
    <source>
        <dbReference type="SAM" id="MobiDB-lite"/>
    </source>
</evidence>
<feature type="compositionally biased region" description="Polar residues" evidence="11">
    <location>
        <begin position="1"/>
        <end position="16"/>
    </location>
</feature>
<accession>A0AAV9IEB4</accession>
<evidence type="ECO:0000256" key="7">
    <source>
        <dbReference type="ARBA" id="ARBA00022618"/>
    </source>
</evidence>
<comment type="similarity">
    <text evidence="3">Belongs to the CND2 (condensin subunit 2) family.</text>
</comment>
<dbReference type="AlphaFoldDB" id="A0AAV9IEB4"/>
<keyword evidence="6" id="KW-0963">Cytoplasm</keyword>
<feature type="compositionally biased region" description="Polar residues" evidence="11">
    <location>
        <begin position="28"/>
        <end position="39"/>
    </location>
</feature>
<keyword evidence="8" id="KW-0498">Mitosis</keyword>
<dbReference type="GO" id="GO:0051301">
    <property type="term" value="P:cell division"/>
    <property type="evidence" value="ECO:0007669"/>
    <property type="project" value="UniProtKB-KW"/>
</dbReference>
<dbReference type="EMBL" id="JANCYU010000033">
    <property type="protein sequence ID" value="KAK4525708.1"/>
    <property type="molecule type" value="Genomic_DNA"/>
</dbReference>